<evidence type="ECO:0000313" key="4">
    <source>
        <dbReference type="EMBL" id="MCY6369060.1"/>
    </source>
</evidence>
<organism evidence="4 5">
    <name type="scientific">Clostridium ganghwense</name>
    <dbReference type="NCBI Taxonomy" id="312089"/>
    <lineage>
        <taxon>Bacteria</taxon>
        <taxon>Bacillati</taxon>
        <taxon>Bacillota</taxon>
        <taxon>Clostridia</taxon>
        <taxon>Eubacteriales</taxon>
        <taxon>Clostridiaceae</taxon>
        <taxon>Clostridium</taxon>
    </lineage>
</organism>
<dbReference type="PIRSF" id="PIRSF005690">
    <property type="entry name" value="GerBA"/>
    <property type="match status" value="1"/>
</dbReference>
<dbReference type="PANTHER" id="PTHR22550:SF5">
    <property type="entry name" value="LEUCINE ZIPPER PROTEIN 4"/>
    <property type="match status" value="1"/>
</dbReference>
<dbReference type="RefSeq" id="WP_268047386.1">
    <property type="nucleotide sequence ID" value="NZ_JAPQES010000001.1"/>
</dbReference>
<evidence type="ECO:0000256" key="2">
    <source>
        <dbReference type="ARBA" id="ARBA00023136"/>
    </source>
</evidence>
<feature type="transmembrane region" description="Helical" evidence="3">
    <location>
        <begin position="294"/>
        <end position="316"/>
    </location>
</feature>
<comment type="caution">
    <text evidence="4">The sequence shown here is derived from an EMBL/GenBank/DDBJ whole genome shotgun (WGS) entry which is preliminary data.</text>
</comment>
<dbReference type="EMBL" id="JAPQES010000001">
    <property type="protein sequence ID" value="MCY6369060.1"/>
    <property type="molecule type" value="Genomic_DNA"/>
</dbReference>
<keyword evidence="2 3" id="KW-0472">Membrane</keyword>
<name>A0ABT4CJ35_9CLOT</name>
<evidence type="ECO:0000313" key="5">
    <source>
        <dbReference type="Proteomes" id="UP001079657"/>
    </source>
</evidence>
<keyword evidence="5" id="KW-1185">Reference proteome</keyword>
<comment type="similarity">
    <text evidence="1">Belongs to the GerABKA family.</text>
</comment>
<dbReference type="Proteomes" id="UP001079657">
    <property type="component" value="Unassembled WGS sequence"/>
</dbReference>
<feature type="transmembrane region" description="Helical" evidence="3">
    <location>
        <begin position="375"/>
        <end position="398"/>
    </location>
</feature>
<evidence type="ECO:0000256" key="1">
    <source>
        <dbReference type="ARBA" id="ARBA00005278"/>
    </source>
</evidence>
<feature type="transmembrane region" description="Helical" evidence="3">
    <location>
        <begin position="418"/>
        <end position="443"/>
    </location>
</feature>
<dbReference type="Pfam" id="PF03323">
    <property type="entry name" value="GerA"/>
    <property type="match status" value="1"/>
</dbReference>
<gene>
    <name evidence="4" type="ORF">OXH55_00180</name>
</gene>
<keyword evidence="3" id="KW-1133">Transmembrane helix</keyword>
<protein>
    <submittedName>
        <fullName evidence="4">Spore germination protein</fullName>
    </submittedName>
</protein>
<dbReference type="InterPro" id="IPR050768">
    <property type="entry name" value="UPF0353/GerABKA_families"/>
</dbReference>
<reference evidence="4" key="1">
    <citation type="submission" date="2022-12" db="EMBL/GenBank/DDBJ databases">
        <authorList>
            <person name="Wang J."/>
        </authorList>
    </citation>
    <scope>NUCLEOTIDE SEQUENCE</scope>
    <source>
        <strain evidence="4">HY-42-06</strain>
    </source>
</reference>
<accession>A0ABT4CJ35</accession>
<keyword evidence="3" id="KW-0812">Transmembrane</keyword>
<dbReference type="PANTHER" id="PTHR22550">
    <property type="entry name" value="SPORE GERMINATION PROTEIN"/>
    <property type="match status" value="1"/>
</dbReference>
<sequence length="494" mass="55739">MKNGYNIHKTPITGNLIEDTKYFKDIFKDDDNTIFRLFRNKNSSINCCIIFENHIVDKEMINENIIQPIMKSYLYKDTDNKIDFLMNKVVINCDVRISCDEEEIINSMLYGDTIIFCDGSYGAMIANTKDWKVRNIKEPEGESVVRGSREGFNESIDTNISLIRRKINSPELKFKYKEVGKITKTKICICYIDNLVSKQILEDLNSRLDKIKIDGILESGYIEEKIKDHPHSIFHTIGNTERPDVVAAKLLEGRIALICDGTPSVLTIPFIFTEYFQSSEDYNNNFVYGSFNRILRISGFILATSVPAVYVALVTFHQELIPRELLLSIASSRKGVPFPTIIEAILMITVFEILREAGTRLPKNIGQAISIVGALVLGEAAVSAGFVSAPMVIVVSITAISKFSVPKMAVVIMVIKNIFLLLAGFLGLYGYIYGMIGLSLYLFSMKSFGVEYMLKVGSINKEDLKDLGIRVPWEFMKNKSKFIIGKTDSDEEGR</sequence>
<dbReference type="InterPro" id="IPR004995">
    <property type="entry name" value="Spore_Ger"/>
</dbReference>
<evidence type="ECO:0000256" key="3">
    <source>
        <dbReference type="SAM" id="Phobius"/>
    </source>
</evidence>
<feature type="transmembrane region" description="Helical" evidence="3">
    <location>
        <begin position="336"/>
        <end position="354"/>
    </location>
</feature>
<proteinExistence type="inferred from homology"/>